<proteinExistence type="predicted"/>
<evidence type="ECO:0000313" key="1">
    <source>
        <dbReference type="EMBL" id="GIN95987.1"/>
    </source>
</evidence>
<name>A0ABQ4KVC2_SIMTE</name>
<dbReference type="Proteomes" id="UP000680670">
    <property type="component" value="Unassembled WGS sequence"/>
</dbReference>
<comment type="caution">
    <text evidence="1">The sequence shown here is derived from an EMBL/GenBank/DDBJ whole genome shotgun (WGS) entry which is preliminary data.</text>
</comment>
<protein>
    <submittedName>
        <fullName evidence="1">Uncharacterized protein</fullName>
    </submittedName>
</protein>
<organism evidence="1 2">
    <name type="scientific">Siminovitchia terrae</name>
    <name type="common">Bacillus terrae</name>
    <dbReference type="NCBI Taxonomy" id="1914933"/>
    <lineage>
        <taxon>Bacteria</taxon>
        <taxon>Bacillati</taxon>
        <taxon>Bacillota</taxon>
        <taxon>Bacilli</taxon>
        <taxon>Bacillales</taxon>
        <taxon>Bacillaceae</taxon>
        <taxon>Siminovitchia</taxon>
    </lineage>
</organism>
<reference evidence="1 2" key="1">
    <citation type="submission" date="2021-03" db="EMBL/GenBank/DDBJ databases">
        <title>Antimicrobial resistance genes in bacteria isolated from Japanese honey, and their potential for conferring macrolide and lincosamide resistance in the American foulbrood pathogen Paenibacillus larvae.</title>
        <authorList>
            <person name="Okamoto M."/>
            <person name="Kumagai M."/>
            <person name="Kanamori H."/>
            <person name="Takamatsu D."/>
        </authorList>
    </citation>
    <scope>NUCLEOTIDE SEQUENCE [LARGE SCALE GENOMIC DNA]</scope>
    <source>
        <strain evidence="1 2">J6TS1</strain>
    </source>
</reference>
<gene>
    <name evidence="1" type="ORF">J6TS1_18570</name>
</gene>
<keyword evidence="2" id="KW-1185">Reference proteome</keyword>
<evidence type="ECO:0000313" key="2">
    <source>
        <dbReference type="Proteomes" id="UP000680670"/>
    </source>
</evidence>
<sequence length="74" mass="8716">MEKEYIPTVITGMKNYPYQNNLISSIDSLETRQLLLVQLAKIGKFVRNFSAVERRYDIQPFHRDNKNVDVEDVI</sequence>
<dbReference type="EMBL" id="BORJ01000004">
    <property type="protein sequence ID" value="GIN95987.1"/>
    <property type="molecule type" value="Genomic_DNA"/>
</dbReference>
<accession>A0ABQ4KVC2</accession>